<reference evidence="3" key="1">
    <citation type="journal article" date="2013" name="Nature">
        <title>Draft genome of the wheat A-genome progenitor Triticum urartu.</title>
        <authorList>
            <person name="Ling H.Q."/>
            <person name="Zhao S."/>
            <person name="Liu D."/>
            <person name="Wang J."/>
            <person name="Sun H."/>
            <person name="Zhang C."/>
            <person name="Fan H."/>
            <person name="Li D."/>
            <person name="Dong L."/>
            <person name="Tao Y."/>
            <person name="Gao C."/>
            <person name="Wu H."/>
            <person name="Li Y."/>
            <person name="Cui Y."/>
            <person name="Guo X."/>
            <person name="Zheng S."/>
            <person name="Wang B."/>
            <person name="Yu K."/>
            <person name="Liang Q."/>
            <person name="Yang W."/>
            <person name="Lou X."/>
            <person name="Chen J."/>
            <person name="Feng M."/>
            <person name="Jian J."/>
            <person name="Zhang X."/>
            <person name="Luo G."/>
            <person name="Jiang Y."/>
            <person name="Liu J."/>
            <person name="Wang Z."/>
            <person name="Sha Y."/>
            <person name="Zhang B."/>
            <person name="Wu H."/>
            <person name="Tang D."/>
            <person name="Shen Q."/>
            <person name="Xue P."/>
            <person name="Zou S."/>
            <person name="Wang X."/>
            <person name="Liu X."/>
            <person name="Wang F."/>
            <person name="Yang Y."/>
            <person name="An X."/>
            <person name="Dong Z."/>
            <person name="Zhang K."/>
            <person name="Zhang X."/>
            <person name="Luo M.C."/>
            <person name="Dvorak J."/>
            <person name="Tong Y."/>
            <person name="Wang J."/>
            <person name="Yang H."/>
            <person name="Li Z."/>
            <person name="Wang D."/>
            <person name="Zhang A."/>
            <person name="Wang J."/>
        </authorList>
    </citation>
    <scope>NUCLEOTIDE SEQUENCE</scope>
    <source>
        <strain evidence="3">cv. G1812</strain>
    </source>
</reference>
<dbReference type="PANTHER" id="PTHR33116">
    <property type="entry name" value="REVERSE TRANSCRIPTASE ZINC-BINDING DOMAIN-CONTAINING PROTEIN-RELATED-RELATED"/>
    <property type="match status" value="1"/>
</dbReference>
<dbReference type="InterPro" id="IPR043502">
    <property type="entry name" value="DNA/RNA_pol_sf"/>
</dbReference>
<dbReference type="Gramene" id="TuG1812G0700004538.01.T01">
    <property type="protein sequence ID" value="TuG1812G0700004538.01.T01.cds445528"/>
    <property type="gene ID" value="TuG1812G0700004538.01"/>
</dbReference>
<feature type="domain" description="Reverse transcriptase" evidence="1">
    <location>
        <begin position="1"/>
        <end position="275"/>
    </location>
</feature>
<reference evidence="2" key="2">
    <citation type="submission" date="2018-03" db="EMBL/GenBank/DDBJ databases">
        <title>The Triticum urartu genome reveals the dynamic nature of wheat genome evolution.</title>
        <authorList>
            <person name="Ling H."/>
            <person name="Ma B."/>
            <person name="Shi X."/>
            <person name="Liu H."/>
            <person name="Dong L."/>
            <person name="Sun H."/>
            <person name="Cao Y."/>
            <person name="Gao Q."/>
            <person name="Zheng S."/>
            <person name="Li Y."/>
            <person name="Yu Y."/>
            <person name="Du H."/>
            <person name="Qi M."/>
            <person name="Li Y."/>
            <person name="Yu H."/>
            <person name="Cui Y."/>
            <person name="Wang N."/>
            <person name="Chen C."/>
            <person name="Wu H."/>
            <person name="Zhao Y."/>
            <person name="Zhang J."/>
            <person name="Li Y."/>
            <person name="Zhou W."/>
            <person name="Zhang B."/>
            <person name="Hu W."/>
            <person name="Eijk M."/>
            <person name="Tang J."/>
            <person name="Witsenboer H."/>
            <person name="Zhao S."/>
            <person name="Li Z."/>
            <person name="Zhang A."/>
            <person name="Wang D."/>
            <person name="Liang C."/>
        </authorList>
    </citation>
    <scope>NUCLEOTIDE SEQUENCE [LARGE SCALE GENOMIC DNA]</scope>
    <source>
        <strain evidence="2">cv. G1812</strain>
    </source>
</reference>
<organism evidence="2 3">
    <name type="scientific">Triticum urartu</name>
    <name type="common">Red wild einkorn</name>
    <name type="synonym">Crithodium urartu</name>
    <dbReference type="NCBI Taxonomy" id="4572"/>
    <lineage>
        <taxon>Eukaryota</taxon>
        <taxon>Viridiplantae</taxon>
        <taxon>Streptophyta</taxon>
        <taxon>Embryophyta</taxon>
        <taxon>Tracheophyta</taxon>
        <taxon>Spermatophyta</taxon>
        <taxon>Magnoliopsida</taxon>
        <taxon>Liliopsida</taxon>
        <taxon>Poales</taxon>
        <taxon>Poaceae</taxon>
        <taxon>BOP clade</taxon>
        <taxon>Pooideae</taxon>
        <taxon>Triticodae</taxon>
        <taxon>Triticeae</taxon>
        <taxon>Triticinae</taxon>
        <taxon>Triticum</taxon>
    </lineage>
</organism>
<keyword evidence="3" id="KW-1185">Reference proteome</keyword>
<dbReference type="Proteomes" id="UP000015106">
    <property type="component" value="Chromosome 7"/>
</dbReference>
<evidence type="ECO:0000313" key="3">
    <source>
        <dbReference type="Proteomes" id="UP000015106"/>
    </source>
</evidence>
<name>A0A8R7V574_TRIUA</name>
<dbReference type="Pfam" id="PF00078">
    <property type="entry name" value="RVT_1"/>
    <property type="match status" value="1"/>
</dbReference>
<reference evidence="2" key="3">
    <citation type="submission" date="2022-06" db="UniProtKB">
        <authorList>
            <consortium name="EnsemblPlants"/>
        </authorList>
    </citation>
    <scope>IDENTIFICATION</scope>
</reference>
<dbReference type="SUPFAM" id="SSF56672">
    <property type="entry name" value="DNA/RNA polymerases"/>
    <property type="match status" value="1"/>
</dbReference>
<evidence type="ECO:0000313" key="2">
    <source>
        <dbReference type="EnsemblPlants" id="TuG1812G0700004538.01.T01.cds445528"/>
    </source>
</evidence>
<dbReference type="AlphaFoldDB" id="A0A8R7V574"/>
<protein>
    <recommendedName>
        <fullName evidence="1">Reverse transcriptase domain-containing protein</fullName>
    </recommendedName>
</protein>
<dbReference type="InterPro" id="IPR000477">
    <property type="entry name" value="RT_dom"/>
</dbReference>
<proteinExistence type="predicted"/>
<dbReference type="CDD" id="cd01650">
    <property type="entry name" value="RT_nLTR_like"/>
    <property type="match status" value="1"/>
</dbReference>
<dbReference type="PANTHER" id="PTHR33116:SF86">
    <property type="entry name" value="REVERSE TRANSCRIPTASE DOMAIN-CONTAINING PROTEIN"/>
    <property type="match status" value="1"/>
</dbReference>
<evidence type="ECO:0000259" key="1">
    <source>
        <dbReference type="PROSITE" id="PS50878"/>
    </source>
</evidence>
<sequence>MPEVVNSTVLVLIPKIKNPQDLTQYRPISLCNVLYKLASKVLALRLRPVLHHIIAEEQTAFVQGRLISDNVLTAYECIHYLKKKKGKSGDVTVKLDMAKAYDRVEWSYLRAMMNKLGFAEAWIDRVMVCVQSVSFSVRVNGQFSSTFRPTRGIRQGDPISPYLFLICAEGLSCLLKFKGPVHLPRGVRVGVHAPWVSHLLFADDCLVFTQATVEAATRLHNILDIYKTASGQIVNRSKSAIFFSANCTDETKAMVHVNMEIETEALVEKYLGLPTAIGKSSDVQFEHIATNIRKLVNGYVPKLLSSAAREVLIKAVCQAIPTYSMSCFRLSKKLCKKLTNIVVRFFWGGDDNKRKLHWKKWKDIAIPKGEGGMGFRDFELFNQAMLAKQGWRLLT</sequence>
<dbReference type="PROSITE" id="PS50878">
    <property type="entry name" value="RT_POL"/>
    <property type="match status" value="1"/>
</dbReference>
<dbReference type="EnsemblPlants" id="TuG1812G0700004538.01.T01">
    <property type="protein sequence ID" value="TuG1812G0700004538.01.T01.cds445528"/>
    <property type="gene ID" value="TuG1812G0700004538.01"/>
</dbReference>
<accession>A0A8R7V574</accession>